<protein>
    <submittedName>
        <fullName evidence="2">Oxidoreductase andH</fullName>
    </submittedName>
</protein>
<dbReference type="GO" id="GO:0016491">
    <property type="term" value="F:oxidoreductase activity"/>
    <property type="evidence" value="ECO:0007669"/>
    <property type="project" value="UniProtKB-KW"/>
</dbReference>
<proteinExistence type="predicted"/>
<dbReference type="Gene3D" id="3.40.50.720">
    <property type="entry name" value="NAD(P)-binding Rossmann-like Domain"/>
    <property type="match status" value="1"/>
</dbReference>
<dbReference type="InterPro" id="IPR036291">
    <property type="entry name" value="NAD(P)-bd_dom_sf"/>
</dbReference>
<keyword evidence="1" id="KW-0560">Oxidoreductase</keyword>
<dbReference type="OrthoDB" id="2898509at2759"/>
<dbReference type="PANTHER" id="PTHR47534:SF3">
    <property type="entry name" value="ALCOHOL DEHYDROGENASE-LIKE C-TERMINAL DOMAIN-CONTAINING PROTEIN"/>
    <property type="match status" value="1"/>
</dbReference>
<evidence type="ECO:0000256" key="1">
    <source>
        <dbReference type="ARBA" id="ARBA00023002"/>
    </source>
</evidence>
<reference evidence="2 3" key="1">
    <citation type="submission" date="2018-05" db="EMBL/GenBank/DDBJ databases">
        <title>Whole genome sequencing for identification of molecular markers to develop diagnostic detection tools for the regulated plant pathogen Lachnellula willkommii.</title>
        <authorList>
            <person name="Giroux E."/>
            <person name="Bilodeau G."/>
        </authorList>
    </citation>
    <scope>NUCLEOTIDE SEQUENCE [LARGE SCALE GENOMIC DNA]</scope>
    <source>
        <strain evidence="2 3">CBS 203.66</strain>
    </source>
</reference>
<dbReference type="AlphaFoldDB" id="A0A8T9BE79"/>
<accession>A0A8T9BE79</accession>
<sequence>MVMVSLEAIRASNARISSELPAGLVAVFLGATSGIGATSLKQFAKRARQPRIYFAGRREDEGNRIVTELKALNPDGVYHYIKCDASLLKNVDQLCREIKSRESAINLLFLTIGTLITGKQTEEGLPYSTAVTYYARMRSVVNLLPLLSQATSLRRVVSVFAGSKEGQIFTDDLPAKNIGLTSVRAHVVSMMTLALEAIAQQAPGVSFIHDYPGFVDTGLSRELKGPTAAIMKVVFKPLMAILKIPIDEVGERHTFFATSARFPASEPNSDGLSLGTGIETAVGTEGKVGGGVYSIDYEAEGTSPRVQAVLTQLKENGTAEKAWKHTQGEFVRIAGSTAI</sequence>
<dbReference type="PANTHER" id="PTHR47534">
    <property type="entry name" value="YALI0E05731P"/>
    <property type="match status" value="1"/>
</dbReference>
<evidence type="ECO:0000313" key="2">
    <source>
        <dbReference type="EMBL" id="TVY16653.1"/>
    </source>
</evidence>
<dbReference type="InterPro" id="IPR052228">
    <property type="entry name" value="Sec_Metab_Biosynth_Oxidored"/>
</dbReference>
<evidence type="ECO:0000313" key="3">
    <source>
        <dbReference type="Proteomes" id="UP000469559"/>
    </source>
</evidence>
<name>A0A8T9BE79_9HELO</name>
<keyword evidence="3" id="KW-1185">Reference proteome</keyword>
<dbReference type="Pfam" id="PF00106">
    <property type="entry name" value="adh_short"/>
    <property type="match status" value="1"/>
</dbReference>
<gene>
    <name evidence="2" type="primary">andH_1</name>
    <name evidence="2" type="ORF">LARI1_G006850</name>
</gene>
<organism evidence="2 3">
    <name type="scientific">Lachnellula arida</name>
    <dbReference type="NCBI Taxonomy" id="1316785"/>
    <lineage>
        <taxon>Eukaryota</taxon>
        <taxon>Fungi</taxon>
        <taxon>Dikarya</taxon>
        <taxon>Ascomycota</taxon>
        <taxon>Pezizomycotina</taxon>
        <taxon>Leotiomycetes</taxon>
        <taxon>Helotiales</taxon>
        <taxon>Lachnaceae</taxon>
        <taxon>Lachnellula</taxon>
    </lineage>
</organism>
<dbReference type="InterPro" id="IPR002347">
    <property type="entry name" value="SDR_fam"/>
</dbReference>
<dbReference type="EMBL" id="QGMF01000341">
    <property type="protein sequence ID" value="TVY16653.1"/>
    <property type="molecule type" value="Genomic_DNA"/>
</dbReference>
<dbReference type="Proteomes" id="UP000469559">
    <property type="component" value="Unassembled WGS sequence"/>
</dbReference>
<dbReference type="SUPFAM" id="SSF51735">
    <property type="entry name" value="NAD(P)-binding Rossmann-fold domains"/>
    <property type="match status" value="1"/>
</dbReference>
<comment type="caution">
    <text evidence="2">The sequence shown here is derived from an EMBL/GenBank/DDBJ whole genome shotgun (WGS) entry which is preliminary data.</text>
</comment>